<dbReference type="GO" id="GO:0016853">
    <property type="term" value="F:isomerase activity"/>
    <property type="evidence" value="ECO:0007669"/>
    <property type="project" value="InterPro"/>
</dbReference>
<feature type="signal peptide" evidence="1">
    <location>
        <begin position="1"/>
        <end position="24"/>
    </location>
</feature>
<evidence type="ECO:0000313" key="2">
    <source>
        <dbReference type="EMBL" id="MBK1877711.1"/>
    </source>
</evidence>
<keyword evidence="3" id="KW-1185">Reference proteome</keyword>
<dbReference type="InterPro" id="IPR008183">
    <property type="entry name" value="Aldose_1/G6P_1-epimerase"/>
</dbReference>
<dbReference type="RefSeq" id="WP_200355924.1">
    <property type="nucleotide sequence ID" value="NZ_JAENIL010000021.1"/>
</dbReference>
<dbReference type="InterPro" id="IPR014718">
    <property type="entry name" value="GH-type_carb-bd"/>
</dbReference>
<dbReference type="GO" id="GO:0030246">
    <property type="term" value="F:carbohydrate binding"/>
    <property type="evidence" value="ECO:0007669"/>
    <property type="project" value="InterPro"/>
</dbReference>
<proteinExistence type="predicted"/>
<keyword evidence="1" id="KW-0732">Signal</keyword>
<evidence type="ECO:0008006" key="4">
    <source>
        <dbReference type="Google" id="ProtNLM"/>
    </source>
</evidence>
<sequence length="315" mass="35360">MTLKSLTQLTCLALSLILTGAAYAQKMTTIRNKHLTVSINQIGAEIKSIKANDTGREYIWPGDKKNWKRSAPIMFPVAVRFKDDDYTYKGKTYTMPRIGYVFKTPAKIEKTSKSEATFVYESDSKTAKFYPFKFKLTITYRLEGKSIIHDFQVENLGKETMYFDLAGHPGFTLPTKGGKSRKDYEFVFSKSMNVRRMPIETGLANPNTVPFLNNETRLNLADPRMVGKGGRVIRAGKGTVIGVAEKGKSAFIEVDLGDFPHVGIWPPEEKPLICLEPMIGHHDFTNAPAQIEKKKQLTALPAKGSESYSFTIRVK</sequence>
<comment type="caution">
    <text evidence="2">The sequence shown here is derived from an EMBL/GenBank/DDBJ whole genome shotgun (WGS) entry which is preliminary data.</text>
</comment>
<accession>A0A934RZG0</accession>
<feature type="chain" id="PRO_5037666065" description="Aldose 1-epimerase" evidence="1">
    <location>
        <begin position="25"/>
        <end position="315"/>
    </location>
</feature>
<name>A0A934RZG0_9BACT</name>
<dbReference type="Pfam" id="PF01263">
    <property type="entry name" value="Aldose_epim"/>
    <property type="match status" value="1"/>
</dbReference>
<dbReference type="Proteomes" id="UP000617628">
    <property type="component" value="Unassembled WGS sequence"/>
</dbReference>
<reference evidence="2" key="1">
    <citation type="submission" date="2021-01" db="EMBL/GenBank/DDBJ databases">
        <title>Modified the classification status of verrucomicrobia.</title>
        <authorList>
            <person name="Feng X."/>
        </authorList>
    </citation>
    <scope>NUCLEOTIDE SEQUENCE</scope>
    <source>
        <strain evidence="2">KCTC 13126</strain>
    </source>
</reference>
<evidence type="ECO:0000313" key="3">
    <source>
        <dbReference type="Proteomes" id="UP000617628"/>
    </source>
</evidence>
<dbReference type="EMBL" id="JAENIL010000021">
    <property type="protein sequence ID" value="MBK1877711.1"/>
    <property type="molecule type" value="Genomic_DNA"/>
</dbReference>
<dbReference type="GO" id="GO:0005975">
    <property type="term" value="P:carbohydrate metabolic process"/>
    <property type="evidence" value="ECO:0007669"/>
    <property type="project" value="InterPro"/>
</dbReference>
<dbReference type="SUPFAM" id="SSF74650">
    <property type="entry name" value="Galactose mutarotase-like"/>
    <property type="match status" value="1"/>
</dbReference>
<gene>
    <name evidence="2" type="ORF">JIN87_12605</name>
</gene>
<dbReference type="Gene3D" id="2.70.98.10">
    <property type="match status" value="1"/>
</dbReference>
<evidence type="ECO:0000256" key="1">
    <source>
        <dbReference type="SAM" id="SignalP"/>
    </source>
</evidence>
<dbReference type="AlphaFoldDB" id="A0A934RZG0"/>
<dbReference type="InterPro" id="IPR011013">
    <property type="entry name" value="Gal_mutarotase_sf_dom"/>
</dbReference>
<protein>
    <recommendedName>
        <fullName evidence="4">Aldose 1-epimerase</fullName>
    </recommendedName>
</protein>
<organism evidence="2 3">
    <name type="scientific">Pelagicoccus mobilis</name>
    <dbReference type="NCBI Taxonomy" id="415221"/>
    <lineage>
        <taxon>Bacteria</taxon>
        <taxon>Pseudomonadati</taxon>
        <taxon>Verrucomicrobiota</taxon>
        <taxon>Opitutia</taxon>
        <taxon>Puniceicoccales</taxon>
        <taxon>Pelagicoccaceae</taxon>
        <taxon>Pelagicoccus</taxon>
    </lineage>
</organism>